<keyword evidence="9" id="KW-1185">Reference proteome</keyword>
<dbReference type="EMBL" id="QGDQ01000015">
    <property type="protein sequence ID" value="PWJ53042.1"/>
    <property type="molecule type" value="Genomic_DNA"/>
</dbReference>
<reference evidence="8 9" key="1">
    <citation type="submission" date="2018-03" db="EMBL/GenBank/DDBJ databases">
        <title>Genomic Encyclopedia of Archaeal and Bacterial Type Strains, Phase II (KMG-II): from individual species to whole genera.</title>
        <authorList>
            <person name="Goeker M."/>
        </authorList>
    </citation>
    <scope>NUCLEOTIDE SEQUENCE [LARGE SCALE GENOMIC DNA]</scope>
    <source>
        <strain evidence="8 9">DSM 44889</strain>
    </source>
</reference>
<feature type="compositionally biased region" description="Low complexity" evidence="5">
    <location>
        <begin position="9"/>
        <end position="30"/>
    </location>
</feature>
<evidence type="ECO:0000313" key="8">
    <source>
        <dbReference type="EMBL" id="PWJ53042.1"/>
    </source>
</evidence>
<dbReference type="InterPro" id="IPR045699">
    <property type="entry name" value="GlfT2_C"/>
</dbReference>
<dbReference type="Gene3D" id="3.90.550.60">
    <property type="match status" value="1"/>
</dbReference>
<dbReference type="GO" id="GO:0016757">
    <property type="term" value="F:glycosyltransferase activity"/>
    <property type="evidence" value="ECO:0007669"/>
    <property type="project" value="UniProtKB-KW"/>
</dbReference>
<organism evidence="8 9">
    <name type="scientific">Quadrisphaera granulorum</name>
    <dbReference type="NCBI Taxonomy" id="317664"/>
    <lineage>
        <taxon>Bacteria</taxon>
        <taxon>Bacillati</taxon>
        <taxon>Actinomycetota</taxon>
        <taxon>Actinomycetes</taxon>
        <taxon>Kineosporiales</taxon>
        <taxon>Kineosporiaceae</taxon>
        <taxon>Quadrisphaera</taxon>
    </lineage>
</organism>
<dbReference type="SUPFAM" id="SSF53448">
    <property type="entry name" value="Nucleotide-diphospho-sugar transferases"/>
    <property type="match status" value="1"/>
</dbReference>
<evidence type="ECO:0000256" key="2">
    <source>
        <dbReference type="ARBA" id="ARBA00006739"/>
    </source>
</evidence>
<feature type="compositionally biased region" description="Low complexity" evidence="5">
    <location>
        <begin position="694"/>
        <end position="716"/>
    </location>
</feature>
<dbReference type="OrthoDB" id="3225550at2"/>
<feature type="domain" description="Galactofuranosyltransferase GlfT2 N-terminal" evidence="6">
    <location>
        <begin position="90"/>
        <end position="204"/>
    </location>
</feature>
<evidence type="ECO:0000256" key="1">
    <source>
        <dbReference type="ARBA" id="ARBA00004776"/>
    </source>
</evidence>
<feature type="region of interest" description="Disordered" evidence="5">
    <location>
        <begin position="1"/>
        <end position="30"/>
    </location>
</feature>
<gene>
    <name evidence="8" type="ORF">BXY45_11559</name>
</gene>
<name>A0A316A6C7_9ACTN</name>
<comment type="pathway">
    <text evidence="1">Cell wall biogenesis; cell wall polysaccharide biosynthesis.</text>
</comment>
<feature type="region of interest" description="Disordered" evidence="5">
    <location>
        <begin position="689"/>
        <end position="716"/>
    </location>
</feature>
<evidence type="ECO:0000256" key="3">
    <source>
        <dbReference type="ARBA" id="ARBA00022676"/>
    </source>
</evidence>
<dbReference type="AlphaFoldDB" id="A0A316A6C7"/>
<evidence type="ECO:0000259" key="7">
    <source>
        <dbReference type="Pfam" id="PF19320"/>
    </source>
</evidence>
<accession>A0A316A6C7</accession>
<keyword evidence="3" id="KW-0328">Glycosyltransferase</keyword>
<dbReference type="InterPro" id="IPR029044">
    <property type="entry name" value="Nucleotide-diphossugar_trans"/>
</dbReference>
<comment type="caution">
    <text evidence="8">The sequence shown here is derived from an EMBL/GenBank/DDBJ whole genome shotgun (WGS) entry which is preliminary data.</text>
</comment>
<proteinExistence type="inferred from homology"/>
<dbReference type="InterPro" id="IPR040492">
    <property type="entry name" value="GlfT2_N"/>
</dbReference>
<dbReference type="Pfam" id="PF13641">
    <property type="entry name" value="Glyco_tranf_2_3"/>
    <property type="match status" value="1"/>
</dbReference>
<evidence type="ECO:0000256" key="5">
    <source>
        <dbReference type="SAM" id="MobiDB-lite"/>
    </source>
</evidence>
<dbReference type="Pfam" id="PF17994">
    <property type="entry name" value="Glft2_N"/>
    <property type="match status" value="1"/>
</dbReference>
<dbReference type="RefSeq" id="WP_109774890.1">
    <property type="nucleotide sequence ID" value="NZ_QGDQ01000015.1"/>
</dbReference>
<dbReference type="Pfam" id="PF19320">
    <property type="entry name" value="GlfT2_domain3"/>
    <property type="match status" value="1"/>
</dbReference>
<sequence>MTTATSKGTPTGASKNTATTTAGAGSAAPAKASAERVLQRVVLPLDGDQDVLPLYVDGQLMAAPRLGAGPANPNAVQATVAAPGTAPTTDQVLGRTRFCVPIGERASFATYFNAFPASYWRRFSVVSVVRLSVKTTGSGTVVVYRSNAKGNVQRVSAVAVEAKGGPTTTTFDLPLKPFTDGGWYWFDLHAGSDDLVMEEAAWTTSPTAPISPELAAKRGSVVVTITTLNRPDYCSRLLRTLGEAVQPGGGLDGIVAEVVCTDQGTQLVSDDVEAFPDAQRLLGDKLTVIRQANLGGSGGFSRGMYEGLQRGHDYVLLLDDDVMVEPEGIARGAAFADLAKTPTIVGGHMFSMYQRTLLNAWAEGVQRWKFWWGPSGASEPNHDLGMQNLRSTPWLHRRFDVDYNGWWMCLIPTSVIRQLGLSLPIFIKWDDAEYGLRAQDAGIPTASFPGMAVWHIPWTDKDDGIDWQAYYHARNRVVAALLHSPYPRGGNVVRELLMTQLKHLLSMQYSAAELRLEALEDVFAGPQGMHEQLPTKLPHIRAVRAKYSDAVYKPEATDFPARKRKKPPRKGREAEVPKGRLAVLKTAVVGIVKQGRSVDSLAQSNPQAAVAHQDARWWMLSQYDSALVSAADGTGMAWYRRDRGRFIDLVRRSTALHERLAREWPELAATYRAALPDLVSPQAWEKTFHGTPVAAPASAQPAQPAQSAQSAPSTKQ</sequence>
<dbReference type="Proteomes" id="UP000245469">
    <property type="component" value="Unassembled WGS sequence"/>
</dbReference>
<dbReference type="PANTHER" id="PTHR43179:SF12">
    <property type="entry name" value="GALACTOFURANOSYLTRANSFERASE GLFT2"/>
    <property type="match status" value="1"/>
</dbReference>
<comment type="similarity">
    <text evidence="2">Belongs to the glycosyltransferase 2 family.</text>
</comment>
<evidence type="ECO:0000259" key="6">
    <source>
        <dbReference type="Pfam" id="PF17994"/>
    </source>
</evidence>
<keyword evidence="4 8" id="KW-0808">Transferase</keyword>
<protein>
    <submittedName>
        <fullName evidence="8">Galactofuranosylgalactofuranosylrhamnosyl-N-acetylglucosaminyl-diphospho-decaprenol beta-1,5/1,6-galactofuranosyltransferase</fullName>
    </submittedName>
</protein>
<evidence type="ECO:0000313" key="9">
    <source>
        <dbReference type="Proteomes" id="UP000245469"/>
    </source>
</evidence>
<feature type="domain" description="Galactofuranosyltransferase-2 C-terminal" evidence="7">
    <location>
        <begin position="493"/>
        <end position="689"/>
    </location>
</feature>
<dbReference type="PANTHER" id="PTHR43179">
    <property type="entry name" value="RHAMNOSYLTRANSFERASE WBBL"/>
    <property type="match status" value="1"/>
</dbReference>
<evidence type="ECO:0000256" key="4">
    <source>
        <dbReference type="ARBA" id="ARBA00022679"/>
    </source>
</evidence>